<dbReference type="InterPro" id="IPR026444">
    <property type="entry name" value="Secre_tail"/>
</dbReference>
<dbReference type="PANTHER" id="PTHR42754">
    <property type="entry name" value="ENDOGLUCANASE"/>
    <property type="match status" value="1"/>
</dbReference>
<feature type="region of interest" description="Disordered" evidence="1">
    <location>
        <begin position="111"/>
        <end position="148"/>
    </location>
</feature>
<reference evidence="4 5" key="1">
    <citation type="journal article" date="2018" name="Int. J. Syst. Evol. Microbiol.">
        <title>Adhaeribacter swui sp. nov., isolated from wet mud.</title>
        <authorList>
            <person name="Kim D.U."/>
            <person name="Kim K.W."/>
            <person name="Kang M.S."/>
            <person name="Kim J.Y."/>
            <person name="Jang J.H."/>
            <person name="Kim M.K."/>
        </authorList>
    </citation>
    <scope>NUCLEOTIDE SEQUENCE [LARGE SCALE GENOMIC DNA]</scope>
    <source>
        <strain evidence="4 5">KCTC 52873</strain>
    </source>
</reference>
<evidence type="ECO:0000313" key="4">
    <source>
        <dbReference type="EMBL" id="QNF32134.1"/>
    </source>
</evidence>
<protein>
    <submittedName>
        <fullName evidence="4">T9SS type A sorting domain-containing protein</fullName>
    </submittedName>
</protein>
<dbReference type="NCBIfam" id="TIGR04183">
    <property type="entry name" value="Por_Secre_tail"/>
    <property type="match status" value="1"/>
</dbReference>
<dbReference type="Proteomes" id="UP000515237">
    <property type="component" value="Chromosome"/>
</dbReference>
<dbReference type="EMBL" id="CP055156">
    <property type="protein sequence ID" value="QNF32134.1"/>
    <property type="molecule type" value="Genomic_DNA"/>
</dbReference>
<sequence length="1512" mass="162245">MKKLFTQLSWRHKVRQKNIRWYCSSAILFVCFSFSNLASAQTKIWDKTYGGSDQDLLRSAQQTQDGGYILGGNSNSEAGGDKTEGRKGRYDVANYWIVKLKADGTKEWDKTIGGQDRDGLSQVQQTTDGGYILGGSSQSRKSADKSEGNKGPLYTTDYWVVKLDKNGKKIWDKTIGGNQGDGLTSLQQTTDGGYIVGGYSSSPVSGNKTSASKGAADYWLVKLKADGTKEWDKSFGGNADDLLYAVQQTPDGGYLLGGNSISGLSGDKTTAASGGWLVKVNANGTKEWDKTITNFSISSLLLTTDNNYLLGGTSISKATYSDYRVIKLKPNGSTIWGKTISGNNQDHLASVQPTQDGGYLLGGSSNSDAGFDKREKLLSSSIYPDDSPVSDYWIVKLKADGTKEWDKTIGGKYEEQLATAFQSREGQYILAGYSESERNGDKSEFSRGIGDYWVVKLDNNNKVGKEQFITFKTIPNQDLVNSPITLQATATSGLPVSYRVVSGPATVKNKQLTLTGTGNVTIKAQQTGNATYDVAREVFQSFEIIDSPVKQVWNKTYGGVVTITPQMPDSECNDFGTSNFSTMVATPDGGYLLGGSSDSKKGGDKSEDLKGPNRGCAYPFSNGGTLDYWLVKVDANGRRLWDKTYGGDGWEELASIVATPDGGYLLGGVSESGISGDKSEACKSPNNCFDFWLIKIDANGNKLWDKSIPRLGRLRLADLITTLDGGYLMSTSEYSVLKLDGKGNTVWEKTLPGGWFGGFKTLLATPDGGYLLGGDLNSTDPDITNSGEGLDYWLVKLDSKGNKLWDKTYGGNAADGIYDIVATPDGGYLLGGTSSSSISGNKSSVSKGGNDYWIVKIDASGKKLWDKSLGGSSGERLVDMAVTPDGGYLLGGDSQSDISGDKSETRRGKTYENDYWIVKLDGTGQKLWDKTFGGNGTQEQFKALIANPDGSYLLGGTTDSPEGGDRQEPLKGLVDYWVIKIKDKEPPVTTTWNLRYGGTGTDNLTALIATQDGGYLSAGYTNSGANGDKSQPSQGKNDYWIVKSDAAGKKQWDKSYGGSGDDYLNQVIQTMDGGYLLAGSSLSGKSGDKSQASRGGRDYWIVKVDKQGNKEWDKRYGGTGNEELKKVIQLASGRYLLVGNSNSPVSGDKSKASQGDQDYWIVKINSDGQKAWDRCYGGNGEDLAEDAALLPNGDLLVGGSSTSGSGGDHTQGNRGASDYWALRLDGNGIKVWDRTFGGAREDKLMAVGTTTTGNLYLAGTSTSKNSGDKSQTSAGGSDYWFLELNNAGSKLWDKTYGGSKDEELRAVQVTSDGGYLLAGSSTSGVSGDKTQASQGGKDYWVVKIDPAGKVLWDQRQGGSDTEELRAALLTSDNGYLLAGRSNSGVSGDRSQPSQGLTDYWLVKIAAPASSIVATRTVSFTGEPGAELTTVTAYPNPFQQQVTIRFTLPETQIATLCILDGQGKVVATLFQAEAQANQPYQLEWQADKQEAGMYFLHLQTPTGQSTHKLLLSK</sequence>
<feature type="signal peptide" evidence="2">
    <location>
        <begin position="1"/>
        <end position="40"/>
    </location>
</feature>
<dbReference type="InterPro" id="IPR011047">
    <property type="entry name" value="Quinoprotein_ADH-like_sf"/>
</dbReference>
<name>A0A7G7G4Q0_9BACT</name>
<evidence type="ECO:0000256" key="1">
    <source>
        <dbReference type="SAM" id="MobiDB-lite"/>
    </source>
</evidence>
<feature type="domain" description="Secretion system C-terminal sorting" evidence="3">
    <location>
        <begin position="1433"/>
        <end position="1509"/>
    </location>
</feature>
<dbReference type="SUPFAM" id="SSF50998">
    <property type="entry name" value="Quinoprotein alcohol dehydrogenase-like"/>
    <property type="match status" value="1"/>
</dbReference>
<dbReference type="PANTHER" id="PTHR42754:SF1">
    <property type="entry name" value="LIPOPROTEIN"/>
    <property type="match status" value="1"/>
</dbReference>
<dbReference type="RefSeq" id="WP_185272915.1">
    <property type="nucleotide sequence ID" value="NZ_CP055156.1"/>
</dbReference>
<accession>A0A7G7G4Q0</accession>
<feature type="chain" id="PRO_5028913202" evidence="2">
    <location>
        <begin position="41"/>
        <end position="1512"/>
    </location>
</feature>
<dbReference type="Pfam" id="PF18962">
    <property type="entry name" value="Por_Secre_tail"/>
    <property type="match status" value="1"/>
</dbReference>
<evidence type="ECO:0000313" key="5">
    <source>
        <dbReference type="Proteomes" id="UP000515237"/>
    </source>
</evidence>
<evidence type="ECO:0000259" key="3">
    <source>
        <dbReference type="Pfam" id="PF18962"/>
    </source>
</evidence>
<gene>
    <name evidence="4" type="ORF">HUW51_05085</name>
</gene>
<proteinExistence type="predicted"/>
<dbReference type="KEGG" id="aswu:HUW51_05085"/>
<keyword evidence="2" id="KW-0732">Signal</keyword>
<organism evidence="4 5">
    <name type="scientific">Adhaeribacter swui</name>
    <dbReference type="NCBI Taxonomy" id="2086471"/>
    <lineage>
        <taxon>Bacteria</taxon>
        <taxon>Pseudomonadati</taxon>
        <taxon>Bacteroidota</taxon>
        <taxon>Cytophagia</taxon>
        <taxon>Cytophagales</taxon>
        <taxon>Hymenobacteraceae</taxon>
        <taxon>Adhaeribacter</taxon>
    </lineage>
</organism>
<evidence type="ECO:0000256" key="2">
    <source>
        <dbReference type="SAM" id="SignalP"/>
    </source>
</evidence>
<keyword evidence="5" id="KW-1185">Reference proteome</keyword>